<protein>
    <submittedName>
        <fullName evidence="2">Outer membrane protein OmpW</fullName>
    </submittedName>
</protein>
<evidence type="ECO:0000256" key="1">
    <source>
        <dbReference type="SAM" id="SignalP"/>
    </source>
</evidence>
<organism evidence="2 3">
    <name type="scientific">Saccharobesus litoralis</name>
    <dbReference type="NCBI Taxonomy" id="2172099"/>
    <lineage>
        <taxon>Bacteria</taxon>
        <taxon>Pseudomonadati</taxon>
        <taxon>Pseudomonadota</taxon>
        <taxon>Gammaproteobacteria</taxon>
        <taxon>Alteromonadales</taxon>
        <taxon>Alteromonadaceae</taxon>
        <taxon>Saccharobesus</taxon>
    </lineage>
</organism>
<dbReference type="InterPro" id="IPR011250">
    <property type="entry name" value="OMP/PagP_B-barrel"/>
</dbReference>
<dbReference type="EMBL" id="CP026604">
    <property type="protein sequence ID" value="AWB66461.1"/>
    <property type="molecule type" value="Genomic_DNA"/>
</dbReference>
<name>A0A2S0VQH3_9ALTE</name>
<sequence>MKKSLVCLALLAGVGSQSAIAYEAGDIIVRAGVTSVQPADNDAIIYAANSTVHLSQASPALTTSVDSNSQLGLNFAYMLTENWAIELLAATPFQHDIKVKSGATELKLGETKHLPPTLSAIYFFKNLTPSVTPYVGVGINYTVFFEDNFAANMQDDSIQVGGLNNTAIADLASTLGLPAGTQSVGLRAKDLKLDNSWGLAAQVGLDVAVNDDWHINASARYIDINTTAHFKATALEVAGQADVAVDPMVYTLSVGYTF</sequence>
<dbReference type="OrthoDB" id="9807574at2"/>
<proteinExistence type="predicted"/>
<dbReference type="Pfam" id="PF03922">
    <property type="entry name" value="OmpW"/>
    <property type="match status" value="2"/>
</dbReference>
<dbReference type="KEGG" id="cate:C2869_08485"/>
<dbReference type="AlphaFoldDB" id="A0A2S0VQH3"/>
<dbReference type="Gene3D" id="2.40.160.20">
    <property type="match status" value="1"/>
</dbReference>
<dbReference type="Proteomes" id="UP000244441">
    <property type="component" value="Chromosome"/>
</dbReference>
<feature type="chain" id="PRO_5015777003" evidence="1">
    <location>
        <begin position="22"/>
        <end position="258"/>
    </location>
</feature>
<dbReference type="GO" id="GO:0055085">
    <property type="term" value="P:transmembrane transport"/>
    <property type="evidence" value="ECO:0007669"/>
    <property type="project" value="TreeGrafter"/>
</dbReference>
<evidence type="ECO:0000313" key="2">
    <source>
        <dbReference type="EMBL" id="AWB66461.1"/>
    </source>
</evidence>
<dbReference type="GO" id="GO:0019867">
    <property type="term" value="C:outer membrane"/>
    <property type="evidence" value="ECO:0007669"/>
    <property type="project" value="InterPro"/>
</dbReference>
<dbReference type="InterPro" id="IPR005618">
    <property type="entry name" value="OMPW"/>
</dbReference>
<gene>
    <name evidence="2" type="ORF">C2869_08485</name>
</gene>
<dbReference type="SUPFAM" id="SSF56925">
    <property type="entry name" value="OMPA-like"/>
    <property type="match status" value="1"/>
</dbReference>
<dbReference type="PANTHER" id="PTHR36920:SF1">
    <property type="entry name" value="OUTER MEMBRANE PROTEIN W"/>
    <property type="match status" value="1"/>
</dbReference>
<dbReference type="PANTHER" id="PTHR36920">
    <property type="match status" value="1"/>
</dbReference>
<feature type="signal peptide" evidence="1">
    <location>
        <begin position="1"/>
        <end position="21"/>
    </location>
</feature>
<reference evidence="2 3" key="1">
    <citation type="submission" date="2018-01" db="EMBL/GenBank/DDBJ databases">
        <title>Genome sequence of a Cantenovulum-like bacteria.</title>
        <authorList>
            <person name="Tan W.R."/>
            <person name="Lau N.-S."/>
            <person name="Go F."/>
            <person name="Amirul A.-A.A."/>
        </authorList>
    </citation>
    <scope>NUCLEOTIDE SEQUENCE [LARGE SCALE GENOMIC DNA]</scope>
    <source>
        <strain evidence="2 3">CCB-QB4</strain>
    </source>
</reference>
<accession>A0A2S0VQH3</accession>
<keyword evidence="3" id="KW-1185">Reference proteome</keyword>
<dbReference type="RefSeq" id="WP_108602524.1">
    <property type="nucleotide sequence ID" value="NZ_CP026604.1"/>
</dbReference>
<evidence type="ECO:0000313" key="3">
    <source>
        <dbReference type="Proteomes" id="UP000244441"/>
    </source>
</evidence>
<keyword evidence="1" id="KW-0732">Signal</keyword>